<dbReference type="Proteomes" id="UP000315010">
    <property type="component" value="Unassembled WGS sequence"/>
</dbReference>
<comment type="caution">
    <text evidence="2">The sequence shown here is derived from an EMBL/GenBank/DDBJ whole genome shotgun (WGS) entry which is preliminary data.</text>
</comment>
<evidence type="ECO:0000313" key="3">
    <source>
        <dbReference type="Proteomes" id="UP000315010"/>
    </source>
</evidence>
<dbReference type="EMBL" id="SJPJ01000001">
    <property type="protein sequence ID" value="TWT78799.1"/>
    <property type="molecule type" value="Genomic_DNA"/>
</dbReference>
<gene>
    <name evidence="2" type="ORF">CA13_01960</name>
</gene>
<feature type="region of interest" description="Disordered" evidence="1">
    <location>
        <begin position="1"/>
        <end position="29"/>
    </location>
</feature>
<feature type="region of interest" description="Disordered" evidence="1">
    <location>
        <begin position="145"/>
        <end position="165"/>
    </location>
</feature>
<feature type="compositionally biased region" description="Basic residues" evidence="1">
    <location>
        <begin position="145"/>
        <end position="157"/>
    </location>
</feature>
<name>A0A5C5YUT0_9BACT</name>
<feature type="compositionally biased region" description="Polar residues" evidence="1">
    <location>
        <begin position="1"/>
        <end position="14"/>
    </location>
</feature>
<keyword evidence="3" id="KW-1185">Reference proteome</keyword>
<sequence length="165" mass="18455">MDQASQHESTTTDLASPIRRSMPNPRKRTGVGLLGLLRVFLNAPSRTARCSTTSCGPDRRFVTSPSWARTRACVCSGYDTRSRHPKLAGEPRRFGVLSKVGNISHRQVTTPKRFARSSCEHGTSAFNVGRMPSFVRTRSLCHHCRTKASTPRRKRNSMRYANHGN</sequence>
<evidence type="ECO:0000256" key="1">
    <source>
        <dbReference type="SAM" id="MobiDB-lite"/>
    </source>
</evidence>
<evidence type="ECO:0000313" key="2">
    <source>
        <dbReference type="EMBL" id="TWT78799.1"/>
    </source>
</evidence>
<reference evidence="2 3" key="1">
    <citation type="submission" date="2019-02" db="EMBL/GenBank/DDBJ databases">
        <title>Deep-cultivation of Planctomycetes and their phenomic and genomic characterization uncovers novel biology.</title>
        <authorList>
            <person name="Wiegand S."/>
            <person name="Jogler M."/>
            <person name="Boedeker C."/>
            <person name="Pinto D."/>
            <person name="Vollmers J."/>
            <person name="Rivas-Marin E."/>
            <person name="Kohn T."/>
            <person name="Peeters S.H."/>
            <person name="Heuer A."/>
            <person name="Rast P."/>
            <person name="Oberbeckmann S."/>
            <person name="Bunk B."/>
            <person name="Jeske O."/>
            <person name="Meyerdierks A."/>
            <person name="Storesund J.E."/>
            <person name="Kallscheuer N."/>
            <person name="Luecker S."/>
            <person name="Lage O.M."/>
            <person name="Pohl T."/>
            <person name="Merkel B.J."/>
            <person name="Hornburger P."/>
            <person name="Mueller R.-W."/>
            <person name="Bruemmer F."/>
            <person name="Labrenz M."/>
            <person name="Spormann A.M."/>
            <person name="Op Den Camp H."/>
            <person name="Overmann J."/>
            <person name="Amann R."/>
            <person name="Jetten M.S.M."/>
            <person name="Mascher T."/>
            <person name="Medema M.H."/>
            <person name="Devos D.P."/>
            <person name="Kaster A.-K."/>
            <person name="Ovreas L."/>
            <person name="Rohde M."/>
            <person name="Galperin M.Y."/>
            <person name="Jogler C."/>
        </authorList>
    </citation>
    <scope>NUCLEOTIDE SEQUENCE [LARGE SCALE GENOMIC DNA]</scope>
    <source>
        <strain evidence="2 3">CA13</strain>
    </source>
</reference>
<accession>A0A5C5YUT0</accession>
<proteinExistence type="predicted"/>
<dbReference type="AlphaFoldDB" id="A0A5C5YUT0"/>
<protein>
    <submittedName>
        <fullName evidence="2">Uncharacterized protein</fullName>
    </submittedName>
</protein>
<organism evidence="2 3">
    <name type="scientific">Novipirellula herctigrandis</name>
    <dbReference type="NCBI Taxonomy" id="2527986"/>
    <lineage>
        <taxon>Bacteria</taxon>
        <taxon>Pseudomonadati</taxon>
        <taxon>Planctomycetota</taxon>
        <taxon>Planctomycetia</taxon>
        <taxon>Pirellulales</taxon>
        <taxon>Pirellulaceae</taxon>
        <taxon>Novipirellula</taxon>
    </lineage>
</organism>